<name>A0AAD3HTM3_9CHLO</name>
<reference evidence="2 3" key="1">
    <citation type="journal article" date="2021" name="Sci. Rep.">
        <title>Genome sequencing of the multicellular alga Astrephomene provides insights into convergent evolution of germ-soma differentiation.</title>
        <authorList>
            <person name="Yamashita S."/>
            <person name="Yamamoto K."/>
            <person name="Matsuzaki R."/>
            <person name="Suzuki S."/>
            <person name="Yamaguchi H."/>
            <person name="Hirooka S."/>
            <person name="Minakuchi Y."/>
            <person name="Miyagishima S."/>
            <person name="Kawachi M."/>
            <person name="Toyoda A."/>
            <person name="Nozaki H."/>
        </authorList>
    </citation>
    <scope>NUCLEOTIDE SEQUENCE [LARGE SCALE GENOMIC DNA]</scope>
    <source>
        <strain evidence="2 3">NIES-4017</strain>
    </source>
</reference>
<dbReference type="PANTHER" id="PTHR28094:SF1">
    <property type="entry name" value="MEIOTICALLY UP-REGULATED GENE 113 PROTEIN"/>
    <property type="match status" value="1"/>
</dbReference>
<evidence type="ECO:0000313" key="3">
    <source>
        <dbReference type="Proteomes" id="UP001054857"/>
    </source>
</evidence>
<dbReference type="Pfam" id="PF10544">
    <property type="entry name" value="T5orf172"/>
    <property type="match status" value="1"/>
</dbReference>
<evidence type="ECO:0000259" key="1">
    <source>
        <dbReference type="Pfam" id="PF10544"/>
    </source>
</evidence>
<dbReference type="EMBL" id="BMAR01000064">
    <property type="protein sequence ID" value="GFR52432.1"/>
    <property type="molecule type" value="Genomic_DNA"/>
</dbReference>
<gene>
    <name evidence="2" type="ORF">Agub_g15005</name>
</gene>
<comment type="caution">
    <text evidence="2">The sequence shown here is derived from an EMBL/GenBank/DDBJ whole genome shotgun (WGS) entry which is preliminary data.</text>
</comment>
<protein>
    <recommendedName>
        <fullName evidence="1">Bacteriophage T5 Orf172 DNA-binding domain-containing protein</fullName>
    </recommendedName>
</protein>
<sequence>MPQPEIPEEAYELLGEAANRCDQVTRYNLLERVLAGVVDDDLRESSEGKQGWIYIYRQKHGKSNEFKIGKYVGPNPRDRIRQWEKKCGHEIELVRTWEVAFARTTEQLIETELKGMDDVWLGSRECRGPDGSSGCGAHHQEWYKASEQELCQIISYWVDYTNRMVDELLLTRECTRMVDDG</sequence>
<proteinExistence type="predicted"/>
<dbReference type="Proteomes" id="UP001054857">
    <property type="component" value="Unassembled WGS sequence"/>
</dbReference>
<dbReference type="InterPro" id="IPR053006">
    <property type="entry name" value="Meiosis_regulatory"/>
</dbReference>
<evidence type="ECO:0000313" key="2">
    <source>
        <dbReference type="EMBL" id="GFR52432.1"/>
    </source>
</evidence>
<dbReference type="PANTHER" id="PTHR28094">
    <property type="entry name" value="MEIOTICALLY UP-REGULATED GENE 113 PROTEIN"/>
    <property type="match status" value="1"/>
</dbReference>
<keyword evidence="3" id="KW-1185">Reference proteome</keyword>
<accession>A0AAD3HTM3</accession>
<dbReference type="InterPro" id="IPR018306">
    <property type="entry name" value="Phage_T5_Orf172_DNA-bd"/>
</dbReference>
<dbReference type="AlphaFoldDB" id="A0AAD3HTM3"/>
<organism evidence="2 3">
    <name type="scientific">Astrephomene gubernaculifera</name>
    <dbReference type="NCBI Taxonomy" id="47775"/>
    <lineage>
        <taxon>Eukaryota</taxon>
        <taxon>Viridiplantae</taxon>
        <taxon>Chlorophyta</taxon>
        <taxon>core chlorophytes</taxon>
        <taxon>Chlorophyceae</taxon>
        <taxon>CS clade</taxon>
        <taxon>Chlamydomonadales</taxon>
        <taxon>Astrephomenaceae</taxon>
        <taxon>Astrephomene</taxon>
    </lineage>
</organism>
<feature type="domain" description="Bacteriophage T5 Orf172 DNA-binding" evidence="1">
    <location>
        <begin position="51"/>
        <end position="157"/>
    </location>
</feature>